<dbReference type="PANTHER" id="PTHR35072:SF1">
    <property type="entry name" value="COILED-COIL DOMAIN-CONTAINING PROTEIN 91"/>
    <property type="match status" value="1"/>
</dbReference>
<feature type="compositionally biased region" description="Polar residues" evidence="2">
    <location>
        <begin position="188"/>
        <end position="197"/>
    </location>
</feature>
<dbReference type="GO" id="GO:0005802">
    <property type="term" value="C:trans-Golgi network"/>
    <property type="evidence" value="ECO:0007669"/>
    <property type="project" value="TreeGrafter"/>
</dbReference>
<feature type="compositionally biased region" description="Low complexity" evidence="2">
    <location>
        <begin position="116"/>
        <end position="187"/>
    </location>
</feature>
<gene>
    <name evidence="4" type="primary">LOC115229258</name>
</gene>
<dbReference type="GO" id="GO:0090160">
    <property type="term" value="P:Golgi to lysosome transport"/>
    <property type="evidence" value="ECO:0007669"/>
    <property type="project" value="TreeGrafter"/>
</dbReference>
<proteinExistence type="predicted"/>
<name>A0A6P7TZW6_9MOLL</name>
<accession>A0A6P7TZW6</accession>
<evidence type="ECO:0000313" key="3">
    <source>
        <dbReference type="Proteomes" id="UP000515154"/>
    </source>
</evidence>
<dbReference type="AlphaFoldDB" id="A0A6P7TZW6"/>
<dbReference type="RefSeq" id="XP_029655490.2">
    <property type="nucleotide sequence ID" value="XM_029799630.2"/>
</dbReference>
<keyword evidence="1" id="KW-0175">Coiled coil</keyword>
<dbReference type="InterPro" id="IPR034592">
    <property type="entry name" value="CCDC91"/>
</dbReference>
<sequence length="197" mass="21347">MMKYEMKSMQNKYLEEREKALQEEKESREKLLNDVVQNERRKLSQIRAEVVSDCKTEMKNYMAEQRQLDNQLRQQHYVALDLFLESARQQLKLLMDNGSRTEHAPHTGPDSRAGCATSPFSSSSLSLPPPLSSSSSSSSSSSQSSSTTGAAAATPLSTSSTVATATLTTTTTAAATTTSSSSSSTSSQQTKSNNDSS</sequence>
<dbReference type="Proteomes" id="UP000515154">
    <property type="component" value="Unplaced"/>
</dbReference>
<feature type="coiled-coil region" evidence="1">
    <location>
        <begin position="6"/>
        <end position="71"/>
    </location>
</feature>
<reference evidence="4" key="1">
    <citation type="submission" date="2025-08" db="UniProtKB">
        <authorList>
            <consortium name="RefSeq"/>
        </authorList>
    </citation>
    <scope>IDENTIFICATION</scope>
</reference>
<feature type="region of interest" description="Disordered" evidence="2">
    <location>
        <begin position="99"/>
        <end position="197"/>
    </location>
</feature>
<evidence type="ECO:0000256" key="1">
    <source>
        <dbReference type="SAM" id="Coils"/>
    </source>
</evidence>
<keyword evidence="3" id="KW-1185">Reference proteome</keyword>
<evidence type="ECO:0000256" key="2">
    <source>
        <dbReference type="SAM" id="MobiDB-lite"/>
    </source>
</evidence>
<dbReference type="GO" id="GO:0005829">
    <property type="term" value="C:cytosol"/>
    <property type="evidence" value="ECO:0007669"/>
    <property type="project" value="GOC"/>
</dbReference>
<organism evidence="3 4">
    <name type="scientific">Octopus sinensis</name>
    <name type="common">East Asian common octopus</name>
    <dbReference type="NCBI Taxonomy" id="2607531"/>
    <lineage>
        <taxon>Eukaryota</taxon>
        <taxon>Metazoa</taxon>
        <taxon>Spiralia</taxon>
        <taxon>Lophotrochozoa</taxon>
        <taxon>Mollusca</taxon>
        <taxon>Cephalopoda</taxon>
        <taxon>Coleoidea</taxon>
        <taxon>Octopodiformes</taxon>
        <taxon>Octopoda</taxon>
        <taxon>Incirrata</taxon>
        <taxon>Octopodidae</taxon>
        <taxon>Octopus</taxon>
    </lineage>
</organism>
<evidence type="ECO:0000313" key="4">
    <source>
        <dbReference type="RefSeq" id="XP_029655490.2"/>
    </source>
</evidence>
<dbReference type="KEGG" id="osn:115229258"/>
<dbReference type="PANTHER" id="PTHR35072">
    <property type="entry name" value="COILED-COIL DOMAIN-CONTAINING PROTEIN 91"/>
    <property type="match status" value="1"/>
</dbReference>
<protein>
    <submittedName>
        <fullName evidence="4">Uncharacterized protein DDB_G0271670</fullName>
    </submittedName>
</protein>